<dbReference type="GO" id="GO:0004058">
    <property type="term" value="F:aromatic-L-amino-acid decarboxylase activity"/>
    <property type="evidence" value="ECO:0007669"/>
    <property type="project" value="UniProtKB-ARBA"/>
</dbReference>
<evidence type="ECO:0000256" key="2">
    <source>
        <dbReference type="ARBA" id="ARBA00009533"/>
    </source>
</evidence>
<dbReference type="GO" id="GO:0019752">
    <property type="term" value="P:carboxylic acid metabolic process"/>
    <property type="evidence" value="ECO:0007669"/>
    <property type="project" value="InterPro"/>
</dbReference>
<gene>
    <name evidence="8" type="ORF">ISU10_19075</name>
</gene>
<dbReference type="Gene3D" id="3.90.1150.10">
    <property type="entry name" value="Aspartate Aminotransferase, domain 1"/>
    <property type="match status" value="1"/>
</dbReference>
<dbReference type="PANTHER" id="PTHR11999">
    <property type="entry name" value="GROUP II PYRIDOXAL-5-PHOSPHATE DECARBOXYLASE"/>
    <property type="match status" value="1"/>
</dbReference>
<dbReference type="InterPro" id="IPR002129">
    <property type="entry name" value="PyrdxlP-dep_de-COase"/>
</dbReference>
<comment type="cofactor">
    <cofactor evidence="1 6 7">
        <name>pyridoxal 5'-phosphate</name>
        <dbReference type="ChEBI" id="CHEBI:597326"/>
    </cofactor>
</comment>
<dbReference type="AlphaFoldDB" id="A0A930VLU8"/>
<sequence>MDDTGRVLSRAHELAAQFLAGLDARPVWPRATFEQMLAAFDAPLPDEGADPVAVIEELAATADAGLSGNVGPRFFGFVIGGALPAARGADLLTGIWDQNAGANSLTPAAAAVEVVSGRWIVEALDLPRESAVGFVTGGMMANYSCLSAARHSVLARAGWDVGARGLFGAPRVRVVVGRRRHDTVDLAVRYLGLGQDCVIEVETDGEGRICIPVLEETLANGEGPTILCLGAGEVHSGAFDDFASAVALGRRHDAWVHVDGAFGLWAAASPSYRHLTRGMAEADSWATDAHKTLNVPYDSGLAIVRDPASLAAGFGVETDYLIGDASDPMSRAPEFSRRARGFAVWAALRSLGRDGLAALVDRLCSHATALAKGFEAIEEVEVVNDVVFTQVMFRLATDERTSEAGRRILADGTCVVTPAVWHGRAVQRCAVSNWSTTDSDVERSLDAVRRVVAGLPAG</sequence>
<proteinExistence type="inferred from homology"/>
<evidence type="ECO:0000313" key="8">
    <source>
        <dbReference type="EMBL" id="MBF4769879.1"/>
    </source>
</evidence>
<dbReference type="Pfam" id="PF00282">
    <property type="entry name" value="Pyridoxal_deC"/>
    <property type="match status" value="1"/>
</dbReference>
<keyword evidence="9" id="KW-1185">Reference proteome</keyword>
<keyword evidence="8" id="KW-0032">Aminotransferase</keyword>
<dbReference type="InterPro" id="IPR010977">
    <property type="entry name" value="Aromatic_deC"/>
</dbReference>
<accession>A0A930VLU8</accession>
<dbReference type="Proteomes" id="UP000660668">
    <property type="component" value="Unassembled WGS sequence"/>
</dbReference>
<evidence type="ECO:0000256" key="4">
    <source>
        <dbReference type="ARBA" id="ARBA00022898"/>
    </source>
</evidence>
<keyword evidence="4 6" id="KW-0663">Pyridoxal phosphate</keyword>
<evidence type="ECO:0000256" key="6">
    <source>
        <dbReference type="PIRSR" id="PIRSR602129-50"/>
    </source>
</evidence>
<keyword evidence="5 7" id="KW-0456">Lyase</keyword>
<dbReference type="InterPro" id="IPR015424">
    <property type="entry name" value="PyrdxlP-dep_Trfase"/>
</dbReference>
<name>A0A930VLU8_9ACTN</name>
<keyword evidence="3" id="KW-0210">Decarboxylase</keyword>
<feature type="modified residue" description="N6-(pyridoxal phosphate)lysine" evidence="6">
    <location>
        <position position="291"/>
    </location>
</feature>
<dbReference type="InterPro" id="IPR015421">
    <property type="entry name" value="PyrdxlP-dep_Trfase_major"/>
</dbReference>
<comment type="similarity">
    <text evidence="2 7">Belongs to the group II decarboxylase family.</text>
</comment>
<dbReference type="EMBL" id="JADKPO010000033">
    <property type="protein sequence ID" value="MBF4769879.1"/>
    <property type="molecule type" value="Genomic_DNA"/>
</dbReference>
<reference evidence="8" key="1">
    <citation type="submission" date="2020-11" db="EMBL/GenBank/DDBJ databases">
        <title>Nocardioides cynanchi sp. nov., isolated from soil of rhizosphere of Cynanchum wilfordii.</title>
        <authorList>
            <person name="Lee J.-S."/>
            <person name="Suh M.K."/>
            <person name="Kim J.-S."/>
        </authorList>
    </citation>
    <scope>NUCLEOTIDE SEQUENCE</scope>
    <source>
        <strain evidence="8">KCTC 19276</strain>
    </source>
</reference>
<protein>
    <submittedName>
        <fullName evidence="8">Aspartate aminotransferase family protein</fullName>
    </submittedName>
</protein>
<dbReference type="GO" id="GO:0030170">
    <property type="term" value="F:pyridoxal phosphate binding"/>
    <property type="evidence" value="ECO:0007669"/>
    <property type="project" value="InterPro"/>
</dbReference>
<dbReference type="SUPFAM" id="SSF53383">
    <property type="entry name" value="PLP-dependent transferases"/>
    <property type="match status" value="1"/>
</dbReference>
<dbReference type="RefSeq" id="WP_194698020.1">
    <property type="nucleotide sequence ID" value="NZ_JADKPO010000033.1"/>
</dbReference>
<evidence type="ECO:0000256" key="5">
    <source>
        <dbReference type="ARBA" id="ARBA00023239"/>
    </source>
</evidence>
<dbReference type="InterPro" id="IPR015422">
    <property type="entry name" value="PyrdxlP-dep_Trfase_small"/>
</dbReference>
<dbReference type="PANTHER" id="PTHR11999:SF70">
    <property type="entry name" value="MIP05841P"/>
    <property type="match status" value="1"/>
</dbReference>
<evidence type="ECO:0000313" key="9">
    <source>
        <dbReference type="Proteomes" id="UP000660668"/>
    </source>
</evidence>
<dbReference type="Gene3D" id="3.40.640.10">
    <property type="entry name" value="Type I PLP-dependent aspartate aminotransferase-like (Major domain)"/>
    <property type="match status" value="1"/>
</dbReference>
<evidence type="ECO:0000256" key="1">
    <source>
        <dbReference type="ARBA" id="ARBA00001933"/>
    </source>
</evidence>
<evidence type="ECO:0000256" key="3">
    <source>
        <dbReference type="ARBA" id="ARBA00022793"/>
    </source>
</evidence>
<keyword evidence="8" id="KW-0808">Transferase</keyword>
<organism evidence="8 9">
    <name type="scientific">Nocardioides agariphilus</name>
    <dbReference type="NCBI Taxonomy" id="433664"/>
    <lineage>
        <taxon>Bacteria</taxon>
        <taxon>Bacillati</taxon>
        <taxon>Actinomycetota</taxon>
        <taxon>Actinomycetes</taxon>
        <taxon>Propionibacteriales</taxon>
        <taxon>Nocardioidaceae</taxon>
        <taxon>Nocardioides</taxon>
    </lineage>
</organism>
<evidence type="ECO:0000256" key="7">
    <source>
        <dbReference type="RuleBase" id="RU000382"/>
    </source>
</evidence>
<comment type="caution">
    <text evidence="8">The sequence shown here is derived from an EMBL/GenBank/DDBJ whole genome shotgun (WGS) entry which is preliminary data.</text>
</comment>
<dbReference type="GO" id="GO:0008483">
    <property type="term" value="F:transaminase activity"/>
    <property type="evidence" value="ECO:0007669"/>
    <property type="project" value="UniProtKB-KW"/>
</dbReference>